<proteinExistence type="predicted"/>
<gene>
    <name evidence="1" type="ORF">CYNAS_LOCUS6124</name>
</gene>
<protein>
    <submittedName>
        <fullName evidence="1">Uncharacterized protein</fullName>
    </submittedName>
</protein>
<dbReference type="InterPro" id="IPR002347">
    <property type="entry name" value="SDR_fam"/>
</dbReference>
<dbReference type="Gene3D" id="3.40.50.720">
    <property type="entry name" value="NAD(P)-binding Rossmann-like Domain"/>
    <property type="match status" value="1"/>
</dbReference>
<dbReference type="AlphaFoldDB" id="A0AA36M0U0"/>
<name>A0AA36M0U0_CYLNA</name>
<comment type="caution">
    <text evidence="1">The sequence shown here is derived from an EMBL/GenBank/DDBJ whole genome shotgun (WGS) entry which is preliminary data.</text>
</comment>
<dbReference type="SUPFAM" id="SSF51735">
    <property type="entry name" value="NAD(P)-binding Rossmann-fold domains"/>
    <property type="match status" value="1"/>
</dbReference>
<dbReference type="PANTHER" id="PTHR44115">
    <property type="entry name" value="PROTEIN CBG09704"/>
    <property type="match status" value="1"/>
</dbReference>
<evidence type="ECO:0000313" key="1">
    <source>
        <dbReference type="EMBL" id="CAJ0594141.1"/>
    </source>
</evidence>
<dbReference type="FunFam" id="3.40.50.720:FF:000084">
    <property type="entry name" value="Short-chain dehydrogenase reductase"/>
    <property type="match status" value="1"/>
</dbReference>
<reference evidence="1" key="1">
    <citation type="submission" date="2023-07" db="EMBL/GenBank/DDBJ databases">
        <authorList>
            <consortium name="CYATHOMIX"/>
        </authorList>
    </citation>
    <scope>NUCLEOTIDE SEQUENCE</scope>
    <source>
        <strain evidence="1">N/A</strain>
    </source>
</reference>
<dbReference type="PRINTS" id="PR00081">
    <property type="entry name" value="GDHRDH"/>
</dbReference>
<dbReference type="PRINTS" id="PR00080">
    <property type="entry name" value="SDRFAMILY"/>
</dbReference>
<dbReference type="PANTHER" id="PTHR44115:SF2">
    <property type="entry name" value="NAD(P)-BINDING PROTEIN"/>
    <property type="match status" value="1"/>
</dbReference>
<dbReference type="EMBL" id="CATQJL010000112">
    <property type="protein sequence ID" value="CAJ0594141.1"/>
    <property type="molecule type" value="Genomic_DNA"/>
</dbReference>
<keyword evidence="2" id="KW-1185">Reference proteome</keyword>
<sequence>MRTSMSLLRMAPHLRFIRHISTSSTFKVTLTTPSKGQFDERAVIVTGSSNGIGRATAQLFAREGASVTLCGRNETSLQESKRLVLAENGNKEAKVVLVQGDVRKEDVMKKIIDETVKKFGHLDVLVNNAGGMSTTTPVYREIEGDLSRFDYAWELNTRSVLRLCQLALPHLATTKGEIVNVSSIAGLNNGAGIHGPFYSTAKAAQDQLTRNLALHYITKGVRVNSVNPGLIHTSIYQKHGLSDDMVKKCEDAAVSDFKRVPCQRIGQPEEVAEAILFLADRKRSSYIIGHQLVVDGGSSLYFPLQAEGPEILAGILGRSNPNK</sequence>
<dbReference type="Pfam" id="PF13561">
    <property type="entry name" value="adh_short_C2"/>
    <property type="match status" value="1"/>
</dbReference>
<dbReference type="Proteomes" id="UP001176961">
    <property type="component" value="Unassembled WGS sequence"/>
</dbReference>
<accession>A0AA36M0U0</accession>
<dbReference type="InterPro" id="IPR036291">
    <property type="entry name" value="NAD(P)-bd_dom_sf"/>
</dbReference>
<organism evidence="1 2">
    <name type="scientific">Cylicocyclus nassatus</name>
    <name type="common">Nematode worm</name>
    <dbReference type="NCBI Taxonomy" id="53992"/>
    <lineage>
        <taxon>Eukaryota</taxon>
        <taxon>Metazoa</taxon>
        <taxon>Ecdysozoa</taxon>
        <taxon>Nematoda</taxon>
        <taxon>Chromadorea</taxon>
        <taxon>Rhabditida</taxon>
        <taxon>Rhabditina</taxon>
        <taxon>Rhabditomorpha</taxon>
        <taxon>Strongyloidea</taxon>
        <taxon>Strongylidae</taxon>
        <taxon>Cylicocyclus</taxon>
    </lineage>
</organism>
<evidence type="ECO:0000313" key="2">
    <source>
        <dbReference type="Proteomes" id="UP001176961"/>
    </source>
</evidence>